<dbReference type="Proteomes" id="UP000257123">
    <property type="component" value="Unassembled WGS sequence"/>
</dbReference>
<proteinExistence type="predicted"/>
<sequence length="97" mass="10478">MKLLVILLGKCRTCGEEVEAVSKGDAKCPKCGGPVDFYGGREVVKLLDCEIRDWERIAALSPTAQQMVLQALESGTAPKELYPLLLKLKDAGALICT</sequence>
<dbReference type="Proteomes" id="UP000256877">
    <property type="component" value="Unassembled WGS sequence"/>
</dbReference>
<dbReference type="RefSeq" id="WP_116421279.1">
    <property type="nucleotide sequence ID" value="NZ_NMUE01000021.1"/>
</dbReference>
<evidence type="ECO:0000313" key="3">
    <source>
        <dbReference type="Proteomes" id="UP000256877"/>
    </source>
</evidence>
<gene>
    <name evidence="1" type="ORF">CGL51_07520</name>
    <name evidence="2" type="ORF">CGL52_04820</name>
</gene>
<evidence type="ECO:0000313" key="2">
    <source>
        <dbReference type="EMBL" id="RFA99168.1"/>
    </source>
</evidence>
<name>A0A371R527_9CREN</name>
<evidence type="ECO:0000313" key="1">
    <source>
        <dbReference type="EMBL" id="RFA95599.1"/>
    </source>
</evidence>
<dbReference type="OrthoDB" id="27838at2157"/>
<comment type="caution">
    <text evidence="2">The sequence shown here is derived from an EMBL/GenBank/DDBJ whole genome shotgun (WGS) entry which is preliminary data.</text>
</comment>
<protein>
    <submittedName>
        <fullName evidence="2">Uncharacterized protein</fullName>
    </submittedName>
</protein>
<dbReference type="EMBL" id="NMUE01000021">
    <property type="protein sequence ID" value="RFA95599.1"/>
    <property type="molecule type" value="Genomic_DNA"/>
</dbReference>
<organism evidence="2 3">
    <name type="scientific">Pyrobaculum aerophilum</name>
    <dbReference type="NCBI Taxonomy" id="13773"/>
    <lineage>
        <taxon>Archaea</taxon>
        <taxon>Thermoproteota</taxon>
        <taxon>Thermoprotei</taxon>
        <taxon>Thermoproteales</taxon>
        <taxon>Thermoproteaceae</taxon>
        <taxon>Pyrobaculum</taxon>
    </lineage>
</organism>
<reference evidence="3 4" key="1">
    <citation type="submission" date="2017-07" db="EMBL/GenBank/DDBJ databases">
        <title>Draft genome sequence of aerobic hyperthermophilic archaea, Pyrobaculum aerophilum YKB31 and YKB32.</title>
        <authorList>
            <person name="Mochizuki T."/>
            <person name="Berliner A.J."/>
            <person name="Yoshida-Takashima Y."/>
            <person name="Takaki Y."/>
            <person name="Nunoura T."/>
            <person name="Takai K."/>
        </authorList>
    </citation>
    <scope>NUCLEOTIDE SEQUENCE [LARGE SCALE GENOMIC DNA]</scope>
    <source>
        <strain evidence="1 4">YKB31</strain>
        <strain evidence="2 3">YKB32</strain>
    </source>
</reference>
<dbReference type="EMBL" id="NMUF01000009">
    <property type="protein sequence ID" value="RFA99168.1"/>
    <property type="molecule type" value="Genomic_DNA"/>
</dbReference>
<evidence type="ECO:0000313" key="4">
    <source>
        <dbReference type="Proteomes" id="UP000257123"/>
    </source>
</evidence>
<accession>A0A371R527</accession>
<dbReference type="AlphaFoldDB" id="A0A371R527"/>